<name>A2FLQ2_TRIV3</name>
<sequence>MSAEQLQGIKYWTSLDGTILTIDNEEIANKVKGERKIQLIKEFDVKINVKKTQVIIQNCYVTKKMCAVFAKILELPYVSEQLFTKYKNNSEEIKNTIQPQENKFKLPQMEVASQEPAQTDEVEPKWEQTVQNKRRQQLTRPEVMLEDNFLVVPGKTSVIKEVKQNIAEILCLDPDINFERISFKTV</sequence>
<dbReference type="InParanoid" id="A2FLQ2"/>
<gene>
    <name evidence="1" type="ORF">TVAG_105630</name>
</gene>
<proteinExistence type="predicted"/>
<dbReference type="Proteomes" id="UP000001542">
    <property type="component" value="Unassembled WGS sequence"/>
</dbReference>
<dbReference type="RefSeq" id="XP_001307074.1">
    <property type="nucleotide sequence ID" value="XM_001307073.1"/>
</dbReference>
<evidence type="ECO:0000313" key="2">
    <source>
        <dbReference type="Proteomes" id="UP000001542"/>
    </source>
</evidence>
<dbReference type="AlphaFoldDB" id="A2FLQ2"/>
<reference evidence="1" key="1">
    <citation type="submission" date="2006-10" db="EMBL/GenBank/DDBJ databases">
        <authorList>
            <person name="Amadeo P."/>
            <person name="Zhao Q."/>
            <person name="Wortman J."/>
            <person name="Fraser-Liggett C."/>
            <person name="Carlton J."/>
        </authorList>
    </citation>
    <scope>NUCLEOTIDE SEQUENCE</scope>
    <source>
        <strain evidence="1">G3</strain>
    </source>
</reference>
<dbReference type="VEuPathDB" id="TrichDB:TVAGG3_0515470"/>
<accession>A2FLQ2</accession>
<keyword evidence="2" id="KW-1185">Reference proteome</keyword>
<dbReference type="VEuPathDB" id="TrichDB:TVAG_105630"/>
<dbReference type="KEGG" id="tva:4751872"/>
<dbReference type="EMBL" id="DS113873">
    <property type="protein sequence ID" value="EAX94144.1"/>
    <property type="molecule type" value="Genomic_DNA"/>
</dbReference>
<evidence type="ECO:0000313" key="1">
    <source>
        <dbReference type="EMBL" id="EAX94144.1"/>
    </source>
</evidence>
<protein>
    <submittedName>
        <fullName evidence="1">Uncharacterized protein</fullName>
    </submittedName>
</protein>
<organism evidence="1 2">
    <name type="scientific">Trichomonas vaginalis (strain ATCC PRA-98 / G3)</name>
    <dbReference type="NCBI Taxonomy" id="412133"/>
    <lineage>
        <taxon>Eukaryota</taxon>
        <taxon>Metamonada</taxon>
        <taxon>Parabasalia</taxon>
        <taxon>Trichomonadida</taxon>
        <taxon>Trichomonadidae</taxon>
        <taxon>Trichomonas</taxon>
    </lineage>
</organism>
<reference evidence="1" key="2">
    <citation type="journal article" date="2007" name="Science">
        <title>Draft genome sequence of the sexually transmitted pathogen Trichomonas vaginalis.</title>
        <authorList>
            <person name="Carlton J.M."/>
            <person name="Hirt R.P."/>
            <person name="Silva J.C."/>
            <person name="Delcher A.L."/>
            <person name="Schatz M."/>
            <person name="Zhao Q."/>
            <person name="Wortman J.R."/>
            <person name="Bidwell S.L."/>
            <person name="Alsmark U.C.M."/>
            <person name="Besteiro S."/>
            <person name="Sicheritz-Ponten T."/>
            <person name="Noel C.J."/>
            <person name="Dacks J.B."/>
            <person name="Foster P.G."/>
            <person name="Simillion C."/>
            <person name="Van de Peer Y."/>
            <person name="Miranda-Saavedra D."/>
            <person name="Barton G.J."/>
            <person name="Westrop G.D."/>
            <person name="Mueller S."/>
            <person name="Dessi D."/>
            <person name="Fiori P.L."/>
            <person name="Ren Q."/>
            <person name="Paulsen I."/>
            <person name="Zhang H."/>
            <person name="Bastida-Corcuera F.D."/>
            <person name="Simoes-Barbosa A."/>
            <person name="Brown M.T."/>
            <person name="Hayes R.D."/>
            <person name="Mukherjee M."/>
            <person name="Okumura C.Y."/>
            <person name="Schneider R."/>
            <person name="Smith A.J."/>
            <person name="Vanacova S."/>
            <person name="Villalvazo M."/>
            <person name="Haas B.J."/>
            <person name="Pertea M."/>
            <person name="Feldblyum T.V."/>
            <person name="Utterback T.R."/>
            <person name="Shu C.L."/>
            <person name="Osoegawa K."/>
            <person name="de Jong P.J."/>
            <person name="Hrdy I."/>
            <person name="Horvathova L."/>
            <person name="Zubacova Z."/>
            <person name="Dolezal P."/>
            <person name="Malik S.B."/>
            <person name="Logsdon J.M. Jr."/>
            <person name="Henze K."/>
            <person name="Gupta A."/>
            <person name="Wang C.C."/>
            <person name="Dunne R.L."/>
            <person name="Upcroft J.A."/>
            <person name="Upcroft P."/>
            <person name="White O."/>
            <person name="Salzberg S.L."/>
            <person name="Tang P."/>
            <person name="Chiu C.-H."/>
            <person name="Lee Y.-S."/>
            <person name="Embley T.M."/>
            <person name="Coombs G.H."/>
            <person name="Mottram J.C."/>
            <person name="Tachezy J."/>
            <person name="Fraser-Liggett C.M."/>
            <person name="Johnson P.J."/>
        </authorList>
    </citation>
    <scope>NUCLEOTIDE SEQUENCE [LARGE SCALE GENOMIC DNA]</scope>
    <source>
        <strain evidence="1">G3</strain>
    </source>
</reference>